<feature type="compositionally biased region" description="Low complexity" evidence="1">
    <location>
        <begin position="8"/>
        <end position="21"/>
    </location>
</feature>
<feature type="region of interest" description="Disordered" evidence="1">
    <location>
        <begin position="64"/>
        <end position="87"/>
    </location>
</feature>
<reference evidence="2 3" key="1">
    <citation type="journal article" date="2012" name="Science">
        <title>The Paleozoic origin of enzymatic lignin decomposition reconstructed from 31 fungal genomes.</title>
        <authorList>
            <person name="Floudas D."/>
            <person name="Binder M."/>
            <person name="Riley R."/>
            <person name="Barry K."/>
            <person name="Blanchette R.A."/>
            <person name="Henrissat B."/>
            <person name="Martinez A.T."/>
            <person name="Otillar R."/>
            <person name="Spatafora J.W."/>
            <person name="Yadav J.S."/>
            <person name="Aerts A."/>
            <person name="Benoit I."/>
            <person name="Boyd A."/>
            <person name="Carlson A."/>
            <person name="Copeland A."/>
            <person name="Coutinho P.M."/>
            <person name="de Vries R.P."/>
            <person name="Ferreira P."/>
            <person name="Findley K."/>
            <person name="Foster B."/>
            <person name="Gaskell J."/>
            <person name="Glotzer D."/>
            <person name="Gorecki P."/>
            <person name="Heitman J."/>
            <person name="Hesse C."/>
            <person name="Hori C."/>
            <person name="Igarashi K."/>
            <person name="Jurgens J.A."/>
            <person name="Kallen N."/>
            <person name="Kersten P."/>
            <person name="Kohler A."/>
            <person name="Kuees U."/>
            <person name="Kumar T.K.A."/>
            <person name="Kuo A."/>
            <person name="LaButti K."/>
            <person name="Larrondo L.F."/>
            <person name="Lindquist E."/>
            <person name="Ling A."/>
            <person name="Lombard V."/>
            <person name="Lucas S."/>
            <person name="Lundell T."/>
            <person name="Martin R."/>
            <person name="McLaughlin D.J."/>
            <person name="Morgenstern I."/>
            <person name="Morin E."/>
            <person name="Murat C."/>
            <person name="Nagy L.G."/>
            <person name="Nolan M."/>
            <person name="Ohm R.A."/>
            <person name="Patyshakuliyeva A."/>
            <person name="Rokas A."/>
            <person name="Ruiz-Duenas F.J."/>
            <person name="Sabat G."/>
            <person name="Salamov A."/>
            <person name="Samejima M."/>
            <person name="Schmutz J."/>
            <person name="Slot J.C."/>
            <person name="St John F."/>
            <person name="Stenlid J."/>
            <person name="Sun H."/>
            <person name="Sun S."/>
            <person name="Syed K."/>
            <person name="Tsang A."/>
            <person name="Wiebenga A."/>
            <person name="Young D."/>
            <person name="Pisabarro A."/>
            <person name="Eastwood D.C."/>
            <person name="Martin F."/>
            <person name="Cullen D."/>
            <person name="Grigoriev I.V."/>
            <person name="Hibbett D.S."/>
        </authorList>
    </citation>
    <scope>NUCLEOTIDE SEQUENCE</scope>
    <source>
        <strain evidence="3">FP-58527</strain>
    </source>
</reference>
<protein>
    <submittedName>
        <fullName evidence="2">Uncharacterized protein</fullName>
    </submittedName>
</protein>
<evidence type="ECO:0000313" key="2">
    <source>
        <dbReference type="EMBL" id="EPS92711.1"/>
    </source>
</evidence>
<feature type="region of interest" description="Disordered" evidence="1">
    <location>
        <begin position="1"/>
        <end position="26"/>
    </location>
</feature>
<feature type="compositionally biased region" description="Low complexity" evidence="1">
    <location>
        <begin position="73"/>
        <end position="85"/>
    </location>
</feature>
<dbReference type="EMBL" id="KE504380">
    <property type="protein sequence ID" value="EPS92711.1"/>
    <property type="molecule type" value="Genomic_DNA"/>
</dbReference>
<sequence>MGFSSRKANAGQTAEAAANEGSIPSFSVGTYALGRCEDVKSSATIIKEGSIANMEDELLRAGATITGGHHRTPSSSTASSSSISTRRVEDWWDETSPWAWQWAESADNCDLE</sequence>
<dbReference type="Proteomes" id="UP000015241">
    <property type="component" value="Unassembled WGS sequence"/>
</dbReference>
<evidence type="ECO:0000313" key="3">
    <source>
        <dbReference type="Proteomes" id="UP000015241"/>
    </source>
</evidence>
<evidence type="ECO:0000256" key="1">
    <source>
        <dbReference type="SAM" id="MobiDB-lite"/>
    </source>
</evidence>
<proteinExistence type="predicted"/>
<dbReference type="HOGENOM" id="CLU_2145907_0_0_1"/>
<keyword evidence="3" id="KW-1185">Reference proteome</keyword>
<dbReference type="InParanoid" id="S8DGS7"/>
<accession>S8DGS7</accession>
<name>S8DGS7_FOMSC</name>
<organism evidence="2 3">
    <name type="scientific">Fomitopsis schrenkii</name>
    <name type="common">Brown rot fungus</name>
    <dbReference type="NCBI Taxonomy" id="2126942"/>
    <lineage>
        <taxon>Eukaryota</taxon>
        <taxon>Fungi</taxon>
        <taxon>Dikarya</taxon>
        <taxon>Basidiomycota</taxon>
        <taxon>Agaricomycotina</taxon>
        <taxon>Agaricomycetes</taxon>
        <taxon>Polyporales</taxon>
        <taxon>Fomitopsis</taxon>
    </lineage>
</organism>
<dbReference type="AlphaFoldDB" id="S8DGS7"/>
<gene>
    <name evidence="2" type="ORF">FOMPIDRAFT_1056620</name>
</gene>